<proteinExistence type="predicted"/>
<evidence type="ECO:0000313" key="2">
    <source>
        <dbReference type="EMBL" id="TCK75561.1"/>
    </source>
</evidence>
<protein>
    <submittedName>
        <fullName evidence="2">Methyltransferase family protein</fullName>
    </submittedName>
</protein>
<keyword evidence="2" id="KW-0489">Methyltransferase</keyword>
<dbReference type="Pfam" id="PF13489">
    <property type="entry name" value="Methyltransf_23"/>
    <property type="match status" value="1"/>
</dbReference>
<sequence length="212" mass="23957">MLRSFFQKGQGEGRHSGPRVPRHSSGWSTLLKHLKTESALKVLDIGPTSSTNINFLTGMGHGVWMADVVDESSRKEWELPPVEEGGQPGFNTDTFFEQNLNFSGREFDVVMLWTTLDYIPDALTAPLIDRLHKSLKPGGKVLALFHSKSVGPDTAFCRYHLTPTDAIEAQESGTYPIRRVYTNRNIEKLFAAYSNYRFFLAKDNVYEVIITR</sequence>
<dbReference type="Gene3D" id="3.40.50.150">
    <property type="entry name" value="Vaccinia Virus protein VP39"/>
    <property type="match status" value="1"/>
</dbReference>
<dbReference type="InterPro" id="IPR029063">
    <property type="entry name" value="SAM-dependent_MTases_sf"/>
</dbReference>
<feature type="region of interest" description="Disordered" evidence="1">
    <location>
        <begin position="1"/>
        <end position="25"/>
    </location>
</feature>
<gene>
    <name evidence="2" type="ORF">C7378_0546</name>
</gene>
<dbReference type="GO" id="GO:0032259">
    <property type="term" value="P:methylation"/>
    <property type="evidence" value="ECO:0007669"/>
    <property type="project" value="UniProtKB-KW"/>
</dbReference>
<reference evidence="2 3" key="1">
    <citation type="submission" date="2019-03" db="EMBL/GenBank/DDBJ databases">
        <title>Genomic Encyclopedia of Type Strains, Phase IV (KMG-IV): sequencing the most valuable type-strain genomes for metagenomic binning, comparative biology and taxonomic classification.</title>
        <authorList>
            <person name="Goeker M."/>
        </authorList>
    </citation>
    <scope>NUCLEOTIDE SEQUENCE [LARGE SCALE GENOMIC DNA]</scope>
    <source>
        <strain evidence="2 3">DSM 103428</strain>
    </source>
</reference>
<organism evidence="2 3">
    <name type="scientific">Acidipila rosea</name>
    <dbReference type="NCBI Taxonomy" id="768535"/>
    <lineage>
        <taxon>Bacteria</taxon>
        <taxon>Pseudomonadati</taxon>
        <taxon>Acidobacteriota</taxon>
        <taxon>Terriglobia</taxon>
        <taxon>Terriglobales</taxon>
        <taxon>Acidobacteriaceae</taxon>
        <taxon>Acidipila</taxon>
    </lineage>
</organism>
<evidence type="ECO:0000256" key="1">
    <source>
        <dbReference type="SAM" id="MobiDB-lite"/>
    </source>
</evidence>
<comment type="caution">
    <text evidence="2">The sequence shown here is derived from an EMBL/GenBank/DDBJ whole genome shotgun (WGS) entry which is preliminary data.</text>
</comment>
<dbReference type="OrthoDB" id="113704at2"/>
<dbReference type="SUPFAM" id="SSF53335">
    <property type="entry name" value="S-adenosyl-L-methionine-dependent methyltransferases"/>
    <property type="match status" value="1"/>
</dbReference>
<dbReference type="CDD" id="cd02440">
    <property type="entry name" value="AdoMet_MTases"/>
    <property type="match status" value="1"/>
</dbReference>
<name>A0A4V2PVW9_9BACT</name>
<dbReference type="EMBL" id="SMGK01000001">
    <property type="protein sequence ID" value="TCK75561.1"/>
    <property type="molecule type" value="Genomic_DNA"/>
</dbReference>
<keyword evidence="3" id="KW-1185">Reference proteome</keyword>
<accession>A0A4V2PVW9</accession>
<dbReference type="Proteomes" id="UP000295210">
    <property type="component" value="Unassembled WGS sequence"/>
</dbReference>
<evidence type="ECO:0000313" key="3">
    <source>
        <dbReference type="Proteomes" id="UP000295210"/>
    </source>
</evidence>
<keyword evidence="2" id="KW-0808">Transferase</keyword>
<dbReference type="AlphaFoldDB" id="A0A4V2PVW9"/>
<dbReference type="GO" id="GO:0008168">
    <property type="term" value="F:methyltransferase activity"/>
    <property type="evidence" value="ECO:0007669"/>
    <property type="project" value="UniProtKB-KW"/>
</dbReference>